<dbReference type="GO" id="GO:0005886">
    <property type="term" value="C:plasma membrane"/>
    <property type="evidence" value="ECO:0007669"/>
    <property type="project" value="UniProtKB-SubCell"/>
</dbReference>
<feature type="transmembrane region" description="Helical" evidence="6">
    <location>
        <begin position="299"/>
        <end position="318"/>
    </location>
</feature>
<evidence type="ECO:0000256" key="6">
    <source>
        <dbReference type="SAM" id="Phobius"/>
    </source>
</evidence>
<feature type="transmembrane region" description="Helical" evidence="6">
    <location>
        <begin position="396"/>
        <end position="415"/>
    </location>
</feature>
<keyword evidence="2" id="KW-1003">Cell membrane</keyword>
<sequence>MFEIIARKIAAIACSRPKIVLFVALLLTLISSLYTVKYLTFNPDRNSLISKEKEYNKRFLKLMDEFGQVDNHIIVMESDNTDALINAAEQIAKRLKNSPRLIKNIFYKVNKTDFEKKGLFYLDVEELLKIKTDLLHTMENRAQLPQAYQYEDIFAQFEHSLTQKTHAQTTDDSNITEDIDRLIALLQDMNNNLRENNVMPESPLQTAMQAHGGIPFSPAAMAFGDSPDTAYYNLFDNGRILLMEITVNDIDGLLTGTDSTSFIRKQVAAAKEMCPGVDIGLTGTVAMEADEMEISQKEMLYISIAALVGVAILFIISFNSIVMPLLGMLTLLCSISWTFGFTTLAIGYLNLFSIVFAVVLIGLGIDFSIHLMLRYTECRKLGHEKRDALCKSMENTGKGIILGAVTTAISFYSTLLIDFKGLSELGLIAGTGILLALISTLFLLSSLIILCDKFITAEKKMFPAASLCTPVKNWMFSIVVSCKVPLTIVSILFAIGSCFFVRHIKFDDNLLNLLPPNLESTRYAIKIIQSTGTATWFGAIVADTPEEAERVSEQLLRLKSVGKVESIASVLPDEQEKKVGIIKELKALAQTIPIPGNAGDAIRYQELKTILERLRFRLTFGKNMGLLKEGSGPLADRLLILNNKIDTFLRNAETLPEAEIVERLSKGQRTIRKHLEYLKHGMVPEPMTIDDLPYGLKERFVGKTGKNMVYIFPKEDIWTEGKLGEFVSEIRSIQPEATGAPFQIYDTNRLIKRGFLIAGGYTLAIIFSILLLTYRNIILTLTTLYPLLLTILWTIGFMKLFRIQPNPANVIAFPLILGISIDNSIHTMMRLNEKEGLWIHQTSTGKAIIISSLTTIIGFGSLALASHRGVSSLGLILAISLSCSLVTSIFVLPFTLSLIHEYRKKCTRRLYGEKAA</sequence>
<reference evidence="8" key="1">
    <citation type="journal article" date="2006" name="Nature">
        <title>Deciphering the evolution and metabolism of an anammox bacterium from a community genome.</title>
        <authorList>
            <person name="Strous M."/>
            <person name="Pelletier E."/>
            <person name="Mangenot S."/>
            <person name="Rattei T."/>
            <person name="Lehner A."/>
            <person name="Taylor M.W."/>
            <person name="Horn M."/>
            <person name="Daims H."/>
            <person name="Bartol-Mavel D."/>
            <person name="Wincker P."/>
            <person name="Barbe V."/>
            <person name="Fonknechten N."/>
            <person name="Vallenet D."/>
            <person name="Segurens B."/>
            <person name="Schenowitz-Truong C."/>
            <person name="Medigue C."/>
            <person name="Collingro A."/>
            <person name="Snel B."/>
            <person name="Dutilh B.E."/>
            <person name="OpDenCamp H.J.M."/>
            <person name="vanDerDrift C."/>
            <person name="Cirpus I."/>
            <person name="vanDePas-Schoonen K.T."/>
            <person name="Harhangi H.R."/>
            <person name="vanNiftrik L."/>
            <person name="Schmid M."/>
            <person name="Keltjens J."/>
            <person name="vanDeVossenberg J."/>
            <person name="Kartal B."/>
            <person name="Meier H."/>
            <person name="Frishman D."/>
            <person name="Huynen M.A."/>
            <person name="Mewes H."/>
            <person name="Weissenbach J."/>
            <person name="Jetten M.S.M."/>
            <person name="Wagner M."/>
            <person name="LePaslier D."/>
        </authorList>
    </citation>
    <scope>NUCLEOTIDE SEQUENCE</scope>
</reference>
<dbReference type="OrthoDB" id="9809027at2"/>
<dbReference type="SUPFAM" id="SSF82866">
    <property type="entry name" value="Multidrug efflux transporter AcrB transmembrane domain"/>
    <property type="match status" value="2"/>
</dbReference>
<dbReference type="EMBL" id="LT934425">
    <property type="protein sequence ID" value="SOH04240.1"/>
    <property type="molecule type" value="Genomic_DNA"/>
</dbReference>
<protein>
    <submittedName>
        <fullName evidence="9">Membrane protein YdgH</fullName>
    </submittedName>
</protein>
<feature type="transmembrane region" description="Helical" evidence="6">
    <location>
        <begin position="325"/>
        <end position="348"/>
    </location>
</feature>
<keyword evidence="11" id="KW-1185">Reference proteome</keyword>
<feature type="domain" description="SSD" evidence="7">
    <location>
        <begin position="323"/>
        <end position="450"/>
    </location>
</feature>
<keyword evidence="5 6" id="KW-0472">Membrane</keyword>
<dbReference type="PANTHER" id="PTHR33406:SF13">
    <property type="entry name" value="MEMBRANE PROTEIN YDFJ"/>
    <property type="match status" value="1"/>
</dbReference>
<evidence type="ECO:0000313" key="11">
    <source>
        <dbReference type="Proteomes" id="UP000221734"/>
    </source>
</evidence>
<dbReference type="EMBL" id="CT573072">
    <property type="protein sequence ID" value="CAJ72736.1"/>
    <property type="molecule type" value="Genomic_DNA"/>
</dbReference>
<evidence type="ECO:0000256" key="3">
    <source>
        <dbReference type="ARBA" id="ARBA00022692"/>
    </source>
</evidence>
<dbReference type="EMBL" id="CP049055">
    <property type="protein sequence ID" value="QII09885.1"/>
    <property type="molecule type" value="Genomic_DNA"/>
</dbReference>
<reference evidence="11" key="4">
    <citation type="submission" date="2017-10" db="EMBL/GenBank/DDBJ databases">
        <authorList>
            <person name="Frank J."/>
        </authorList>
    </citation>
    <scope>NUCLEOTIDE SEQUENCE [LARGE SCALE GENOMIC DNA]</scope>
</reference>
<dbReference type="Pfam" id="PF03176">
    <property type="entry name" value="MMPL"/>
    <property type="match status" value="2"/>
</dbReference>
<dbReference type="PROSITE" id="PS50156">
    <property type="entry name" value="SSD"/>
    <property type="match status" value="1"/>
</dbReference>
<evidence type="ECO:0000313" key="9">
    <source>
        <dbReference type="EMBL" id="QII09885.1"/>
    </source>
</evidence>
<feature type="transmembrane region" description="Helical" evidence="6">
    <location>
        <begin position="754"/>
        <end position="772"/>
    </location>
</feature>
<reference evidence="9 12" key="5">
    <citation type="submission" date="2020-02" db="EMBL/GenBank/DDBJ databases">
        <title>Newly sequenced genome of strain CSTR1 showed variability in Candidatus Kuenenia stuttgartiensis genomes.</title>
        <authorList>
            <person name="Ding C."/>
            <person name="Adrian L."/>
        </authorList>
    </citation>
    <scope>NUCLEOTIDE SEQUENCE [LARGE SCALE GENOMIC DNA]</scope>
    <source>
        <strain evidence="9 12">CSTR1</strain>
    </source>
</reference>
<feature type="transmembrane region" description="Helical" evidence="6">
    <location>
        <begin position="807"/>
        <end position="826"/>
    </location>
</feature>
<dbReference type="AlphaFoldDB" id="Q1Q069"/>
<evidence type="ECO:0000256" key="5">
    <source>
        <dbReference type="ARBA" id="ARBA00023136"/>
    </source>
</evidence>
<dbReference type="InterPro" id="IPR050545">
    <property type="entry name" value="Mycobact_MmpL"/>
</dbReference>
<dbReference type="RefSeq" id="WP_099324965.1">
    <property type="nucleotide sequence ID" value="NZ_CP049055.1"/>
</dbReference>
<accession>Q1Q069</accession>
<dbReference type="PANTHER" id="PTHR33406">
    <property type="entry name" value="MEMBRANE PROTEIN MJ1562-RELATED"/>
    <property type="match status" value="1"/>
</dbReference>
<name>Q1Q069_KUEST</name>
<reference evidence="10" key="3">
    <citation type="submission" date="2017-10" db="EMBL/GenBank/DDBJ databases">
        <authorList>
            <person name="Banno H."/>
            <person name="Chua N.-H."/>
        </authorList>
    </citation>
    <scope>NUCLEOTIDE SEQUENCE [LARGE SCALE GENOMIC DNA]</scope>
    <source>
        <strain evidence="10">Kuenenia_mbr1_ru-nijmegen</strain>
    </source>
</reference>
<dbReference type="Proteomes" id="UP000221734">
    <property type="component" value="Chromosome Kuenenia_stuttgartiensis_MBR1"/>
</dbReference>
<feature type="transmembrane region" description="Helical" evidence="6">
    <location>
        <begin position="427"/>
        <end position="450"/>
    </location>
</feature>
<dbReference type="Proteomes" id="UP000501926">
    <property type="component" value="Chromosome"/>
</dbReference>
<feature type="transmembrane region" description="Helical" evidence="6">
    <location>
        <begin position="354"/>
        <end position="375"/>
    </location>
</feature>
<evidence type="ECO:0000259" key="7">
    <source>
        <dbReference type="PROSITE" id="PS50156"/>
    </source>
</evidence>
<feature type="transmembrane region" description="Helical" evidence="6">
    <location>
        <begin position="784"/>
        <end position="801"/>
    </location>
</feature>
<evidence type="ECO:0000256" key="2">
    <source>
        <dbReference type="ARBA" id="ARBA00022475"/>
    </source>
</evidence>
<feature type="transmembrane region" description="Helical" evidence="6">
    <location>
        <begin position="873"/>
        <end position="899"/>
    </location>
</feature>
<evidence type="ECO:0000313" key="12">
    <source>
        <dbReference type="Proteomes" id="UP000501926"/>
    </source>
</evidence>
<evidence type="ECO:0000256" key="1">
    <source>
        <dbReference type="ARBA" id="ARBA00004651"/>
    </source>
</evidence>
<keyword evidence="4 6" id="KW-1133">Transmembrane helix</keyword>
<reference evidence="8" key="2">
    <citation type="submission" date="2006-01" db="EMBL/GenBank/DDBJ databases">
        <authorList>
            <person name="Genoscope"/>
        </authorList>
    </citation>
    <scope>NUCLEOTIDE SEQUENCE</scope>
</reference>
<dbReference type="Gene3D" id="1.20.1640.10">
    <property type="entry name" value="Multidrug efflux transporter AcrB transmembrane domain"/>
    <property type="match status" value="2"/>
</dbReference>
<proteinExistence type="predicted"/>
<evidence type="ECO:0000313" key="8">
    <source>
        <dbReference type="EMBL" id="CAJ72736.1"/>
    </source>
</evidence>
<comment type="subcellular location">
    <subcellularLocation>
        <location evidence="1">Cell membrane</location>
        <topology evidence="1">Multi-pass membrane protein</topology>
    </subcellularLocation>
</comment>
<feature type="transmembrane region" description="Helical" evidence="6">
    <location>
        <begin position="847"/>
        <end position="867"/>
    </location>
</feature>
<organism evidence="8">
    <name type="scientific">Kuenenia stuttgartiensis</name>
    <dbReference type="NCBI Taxonomy" id="174633"/>
    <lineage>
        <taxon>Bacteria</taxon>
        <taxon>Pseudomonadati</taxon>
        <taxon>Planctomycetota</taxon>
        <taxon>Candidatus Brocadiia</taxon>
        <taxon>Candidatus Brocadiales</taxon>
        <taxon>Candidatus Brocadiaceae</taxon>
        <taxon>Candidatus Kuenenia</taxon>
    </lineage>
</organism>
<gene>
    <name evidence="9" type="primary">ydgH</name>
    <name evidence="9" type="ORF">KsCSTR_05060</name>
    <name evidence="10" type="ORF">KSMBR1_1741</name>
    <name evidence="8" type="ORF">kustd1991</name>
</gene>
<evidence type="ECO:0000313" key="10">
    <source>
        <dbReference type="EMBL" id="SOH04240.1"/>
    </source>
</evidence>
<evidence type="ECO:0000256" key="4">
    <source>
        <dbReference type="ARBA" id="ARBA00022989"/>
    </source>
</evidence>
<dbReference type="InterPro" id="IPR004869">
    <property type="entry name" value="MMPL_dom"/>
</dbReference>
<feature type="transmembrane region" description="Helical" evidence="6">
    <location>
        <begin position="471"/>
        <end position="495"/>
    </location>
</feature>
<keyword evidence="3 6" id="KW-0812">Transmembrane</keyword>
<dbReference type="KEGG" id="kst:KSMBR1_1741"/>
<dbReference type="InterPro" id="IPR000731">
    <property type="entry name" value="SSD"/>
</dbReference>